<feature type="compositionally biased region" description="Low complexity" evidence="1">
    <location>
        <begin position="286"/>
        <end position="298"/>
    </location>
</feature>
<reference evidence="2 3" key="1">
    <citation type="submission" date="2016-12" db="EMBL/GenBank/DDBJ databases">
        <title>The genomes of Aspergillus section Nigri reveals drivers in fungal speciation.</title>
        <authorList>
            <consortium name="DOE Joint Genome Institute"/>
            <person name="Vesth T.C."/>
            <person name="Nybo J."/>
            <person name="Theobald S."/>
            <person name="Brandl J."/>
            <person name="Frisvad J.C."/>
            <person name="Nielsen K.F."/>
            <person name="Lyhne E.K."/>
            <person name="Kogle M.E."/>
            <person name="Kuo A."/>
            <person name="Riley R."/>
            <person name="Clum A."/>
            <person name="Nolan M."/>
            <person name="Lipzen A."/>
            <person name="Salamov A."/>
            <person name="Henrissat B."/>
            <person name="Wiebenga A."/>
            <person name="De Vries R.P."/>
            <person name="Grigoriev I.V."/>
            <person name="Mortensen U.H."/>
            <person name="Andersen M.R."/>
            <person name="Baker S.E."/>
        </authorList>
    </citation>
    <scope>NUCLEOTIDE SEQUENCE [LARGE SCALE GENOMIC DNA]</scope>
    <source>
        <strain evidence="2 3">CBS 121591</strain>
    </source>
</reference>
<feature type="compositionally biased region" description="Basic and acidic residues" evidence="1">
    <location>
        <begin position="218"/>
        <end position="230"/>
    </location>
</feature>
<feature type="compositionally biased region" description="Basic and acidic residues" evidence="1">
    <location>
        <begin position="299"/>
        <end position="313"/>
    </location>
</feature>
<feature type="compositionally biased region" description="Basic and acidic residues" evidence="1">
    <location>
        <begin position="246"/>
        <end position="271"/>
    </location>
</feature>
<feature type="region of interest" description="Disordered" evidence="1">
    <location>
        <begin position="189"/>
        <end position="351"/>
    </location>
</feature>
<dbReference type="Proteomes" id="UP000248340">
    <property type="component" value="Unassembled WGS sequence"/>
</dbReference>
<dbReference type="EMBL" id="KZ821738">
    <property type="protein sequence ID" value="PYH77681.1"/>
    <property type="molecule type" value="Genomic_DNA"/>
</dbReference>
<feature type="compositionally biased region" description="Low complexity" evidence="1">
    <location>
        <begin position="111"/>
        <end position="131"/>
    </location>
</feature>
<organism evidence="2 3">
    <name type="scientific">Aspergillus uvarum CBS 121591</name>
    <dbReference type="NCBI Taxonomy" id="1448315"/>
    <lineage>
        <taxon>Eukaryota</taxon>
        <taxon>Fungi</taxon>
        <taxon>Dikarya</taxon>
        <taxon>Ascomycota</taxon>
        <taxon>Pezizomycotina</taxon>
        <taxon>Eurotiomycetes</taxon>
        <taxon>Eurotiomycetidae</taxon>
        <taxon>Eurotiales</taxon>
        <taxon>Aspergillaceae</taxon>
        <taxon>Aspergillus</taxon>
        <taxon>Aspergillus subgen. Circumdati</taxon>
    </lineage>
</organism>
<dbReference type="AlphaFoldDB" id="A0A319C027"/>
<keyword evidence="3" id="KW-1185">Reference proteome</keyword>
<feature type="compositionally biased region" description="Basic and acidic residues" evidence="1">
    <location>
        <begin position="324"/>
        <end position="334"/>
    </location>
</feature>
<proteinExistence type="predicted"/>
<feature type="region of interest" description="Disordered" evidence="1">
    <location>
        <begin position="58"/>
        <end position="132"/>
    </location>
</feature>
<feature type="compositionally biased region" description="Acidic residues" evidence="1">
    <location>
        <begin position="405"/>
        <end position="416"/>
    </location>
</feature>
<feature type="region of interest" description="Disordered" evidence="1">
    <location>
        <begin position="396"/>
        <end position="445"/>
    </location>
</feature>
<feature type="region of interest" description="Disordered" evidence="1">
    <location>
        <begin position="23"/>
        <end position="43"/>
    </location>
</feature>
<gene>
    <name evidence="2" type="ORF">BO82DRAFT_358055</name>
</gene>
<feature type="compositionally biased region" description="Low complexity" evidence="1">
    <location>
        <begin position="335"/>
        <end position="345"/>
    </location>
</feature>
<dbReference type="RefSeq" id="XP_025487881.1">
    <property type="nucleotide sequence ID" value="XM_025636179.1"/>
</dbReference>
<feature type="compositionally biased region" description="Low complexity" evidence="1">
    <location>
        <begin position="417"/>
        <end position="431"/>
    </location>
</feature>
<dbReference type="VEuPathDB" id="FungiDB:BO82DRAFT_358055"/>
<feature type="compositionally biased region" description="Basic and acidic residues" evidence="1">
    <location>
        <begin position="481"/>
        <end position="499"/>
    </location>
</feature>
<protein>
    <submittedName>
        <fullName evidence="2">Uncharacterized protein</fullName>
    </submittedName>
</protein>
<evidence type="ECO:0000313" key="2">
    <source>
        <dbReference type="EMBL" id="PYH77681.1"/>
    </source>
</evidence>
<feature type="compositionally biased region" description="Basic and acidic residues" evidence="1">
    <location>
        <begin position="96"/>
        <end position="110"/>
    </location>
</feature>
<feature type="region of interest" description="Disordered" evidence="1">
    <location>
        <begin position="480"/>
        <end position="499"/>
    </location>
</feature>
<feature type="compositionally biased region" description="Low complexity" evidence="1">
    <location>
        <begin position="189"/>
        <end position="208"/>
    </location>
</feature>
<accession>A0A319C027</accession>
<name>A0A319C027_9EURO</name>
<sequence>MPPLHPTTTTTTTSSFTLNNTLTSIPHPDKHLTPTSKRNPPLLRRKSTIHHLRHWLSQHLPTNPSSPSPGAPGSPSKRLRKPTYHRSPPPPPPQPREQHQHCNPDSKSETDTFSTTISTSSSRSSSPTPSTEHLGVEYEAYCRAFSSGLTAESYAYADPHHHPLASDYRGDQHYPHAEAPAAAAAATITTITTTRQPTRSTTTTPGTRPSRRRRGRPWRIDEIRRPEDVRMLSGGQALHHHHHHQYERDYPDPRDHHPPDRHDRPDYRDSEAEPEGGLIDPPHDLTTATTTNITPNTDNHSHIINPEKSKDIEQFSNITTTTTKKSDNAPEPNHKTTTTNTTTPNPEEEQAPIFPPTPIITPNTQFQTQEILHWLRHRSSLDSIDRQAFEQHRYLHEGGDHPDTDADADTDADTDADNNTNTDRQTHAAAAHWHRHPPRRSPPLRVLTPARYEQLRKHATPQPPRKPWWGTVQSYWARMRPRSEAARREARREKQEADW</sequence>
<evidence type="ECO:0000313" key="3">
    <source>
        <dbReference type="Proteomes" id="UP000248340"/>
    </source>
</evidence>
<dbReference type="GeneID" id="37138920"/>
<feature type="compositionally biased region" description="Polar residues" evidence="1">
    <location>
        <begin position="314"/>
        <end position="323"/>
    </location>
</feature>
<evidence type="ECO:0000256" key="1">
    <source>
        <dbReference type="SAM" id="MobiDB-lite"/>
    </source>
</evidence>
<dbReference type="OrthoDB" id="4511176at2759"/>